<protein>
    <submittedName>
        <fullName evidence="3">Uncharacterized protein</fullName>
    </submittedName>
</protein>
<feature type="chain" id="PRO_5044492475" evidence="2">
    <location>
        <begin position="36"/>
        <end position="178"/>
    </location>
</feature>
<accession>A0AB74CIG2</accession>
<reference evidence="3 4" key="1">
    <citation type="submission" date="2018-07" db="EMBL/GenBank/DDBJ databases">
        <title>Identification of spontaneous genetic mutation associated with occurrence of a yellow conidial color mutant of Aspergillus flavus.</title>
        <authorList>
            <person name="Chang P.-K."/>
            <person name="Mack B.M."/>
            <person name="Scharfenstein L."/>
            <person name="Gilbert M.K."/>
        </authorList>
    </citation>
    <scope>NUCLEOTIDE SEQUENCE [LARGE SCALE GENOMIC DNA]</scope>
    <source>
        <strain evidence="3 4">CA14</strain>
    </source>
</reference>
<organism evidence="3 4">
    <name type="scientific">Aspergillus flavus</name>
    <dbReference type="NCBI Taxonomy" id="5059"/>
    <lineage>
        <taxon>Eukaryota</taxon>
        <taxon>Fungi</taxon>
        <taxon>Dikarya</taxon>
        <taxon>Ascomycota</taxon>
        <taxon>Pezizomycotina</taxon>
        <taxon>Eurotiomycetes</taxon>
        <taxon>Eurotiomycetidae</taxon>
        <taxon>Eurotiales</taxon>
        <taxon>Aspergillaceae</taxon>
        <taxon>Aspergillus</taxon>
        <taxon>Aspergillus subgen. Circumdati</taxon>
    </lineage>
</organism>
<keyword evidence="2" id="KW-0732">Signal</keyword>
<comment type="caution">
    <text evidence="3">The sequence shown here is derived from an EMBL/GenBank/DDBJ whole genome shotgun (WGS) entry which is preliminary data.</text>
</comment>
<feature type="region of interest" description="Disordered" evidence="1">
    <location>
        <begin position="150"/>
        <end position="178"/>
    </location>
</feature>
<evidence type="ECO:0000256" key="2">
    <source>
        <dbReference type="SAM" id="SignalP"/>
    </source>
</evidence>
<feature type="compositionally biased region" description="Polar residues" evidence="1">
    <location>
        <begin position="167"/>
        <end position="178"/>
    </location>
</feature>
<sequence length="178" mass="19180">MGFSPFAETALGLMTRLGLIETCSLPLLLALKVVAEEVSATLPNTLCTAASDLQGLLLGLKEIGLDLREMAYTARAMCRAKLHGDLCNGSTALSSAFRCPRLTLALRVRFYLVNAQERLTTPSDEDVAIDAWVSHLASLDMNSILWTPSDSSPSKGAFSPPKHRRSNVFNTSSKRAPG</sequence>
<dbReference type="Proteomes" id="UP000275480">
    <property type="component" value="Unassembled WGS sequence"/>
</dbReference>
<feature type="signal peptide" evidence="2">
    <location>
        <begin position="1"/>
        <end position="35"/>
    </location>
</feature>
<evidence type="ECO:0000313" key="4">
    <source>
        <dbReference type="Proteomes" id="UP000275480"/>
    </source>
</evidence>
<evidence type="ECO:0000256" key="1">
    <source>
        <dbReference type="SAM" id="MobiDB-lite"/>
    </source>
</evidence>
<dbReference type="AlphaFoldDB" id="A0AB74CIG2"/>
<name>A0AB74CIG2_ASPFL</name>
<proteinExistence type="predicted"/>
<dbReference type="EMBL" id="QQZZ01000034">
    <property type="protein sequence ID" value="RMZ46528.1"/>
    <property type="molecule type" value="Genomic_DNA"/>
</dbReference>
<evidence type="ECO:0000313" key="3">
    <source>
        <dbReference type="EMBL" id="RMZ46528.1"/>
    </source>
</evidence>
<gene>
    <name evidence="3" type="ORF">CA14_008300</name>
</gene>